<sequence>MTLLKFPVQPGRAIASVSAAHETSARSRQRRKRLLKARQSVLAADEAGFWRGITADMIATTISSKNECSESSPPSVTTVTTSVNTTKQSIQF</sequence>
<feature type="compositionally biased region" description="Low complexity" evidence="1">
    <location>
        <begin position="71"/>
        <end position="86"/>
    </location>
</feature>
<feature type="region of interest" description="Disordered" evidence="1">
    <location>
        <begin position="65"/>
        <end position="92"/>
    </location>
</feature>
<gene>
    <name evidence="2" type="ORF">KOW79_014968</name>
</gene>
<organism evidence="2 3">
    <name type="scientific">Hemibagrus wyckioides</name>
    <dbReference type="NCBI Taxonomy" id="337641"/>
    <lineage>
        <taxon>Eukaryota</taxon>
        <taxon>Metazoa</taxon>
        <taxon>Chordata</taxon>
        <taxon>Craniata</taxon>
        <taxon>Vertebrata</taxon>
        <taxon>Euteleostomi</taxon>
        <taxon>Actinopterygii</taxon>
        <taxon>Neopterygii</taxon>
        <taxon>Teleostei</taxon>
        <taxon>Ostariophysi</taxon>
        <taxon>Siluriformes</taxon>
        <taxon>Bagridae</taxon>
        <taxon>Hemibagrus</taxon>
    </lineage>
</organism>
<evidence type="ECO:0000313" key="3">
    <source>
        <dbReference type="Proteomes" id="UP000824219"/>
    </source>
</evidence>
<name>A0A9D3NJF8_9TELE</name>
<dbReference type="AlphaFoldDB" id="A0A9D3NJF8"/>
<reference evidence="2 3" key="1">
    <citation type="submission" date="2021-06" db="EMBL/GenBank/DDBJ databases">
        <title>Chromosome-level genome assembly of the red-tail catfish (Hemibagrus wyckioides).</title>
        <authorList>
            <person name="Shao F."/>
        </authorList>
    </citation>
    <scope>NUCLEOTIDE SEQUENCE [LARGE SCALE GENOMIC DNA]</scope>
    <source>
        <strain evidence="2">EC202008001</strain>
        <tissue evidence="2">Blood</tissue>
    </source>
</reference>
<keyword evidence="3" id="KW-1185">Reference proteome</keyword>
<evidence type="ECO:0000256" key="1">
    <source>
        <dbReference type="SAM" id="MobiDB-lite"/>
    </source>
</evidence>
<accession>A0A9D3NJF8</accession>
<evidence type="ECO:0000313" key="2">
    <source>
        <dbReference type="EMBL" id="KAG7322110.1"/>
    </source>
</evidence>
<dbReference type="EMBL" id="JAHKSW010000017">
    <property type="protein sequence ID" value="KAG7322110.1"/>
    <property type="molecule type" value="Genomic_DNA"/>
</dbReference>
<comment type="caution">
    <text evidence="2">The sequence shown here is derived from an EMBL/GenBank/DDBJ whole genome shotgun (WGS) entry which is preliminary data.</text>
</comment>
<protein>
    <submittedName>
        <fullName evidence="2">Uncharacterized protein</fullName>
    </submittedName>
</protein>
<dbReference type="Proteomes" id="UP000824219">
    <property type="component" value="Linkage Group LG17"/>
</dbReference>
<proteinExistence type="predicted"/>